<sequence>MNKTELSIIEHIDELRKRLMIIAVFFVVAVIASFFLAQPLIHFLQFSNEAKTLQLHSFKVTDPVNIYFQVIFVLAIVMTSPIILYQLWAFITPGLYPAERKATLLYIPYIVFLFLLGVMFSYTILFPYMIHFMAEMSTEMNIQQTIGINEYFQFLLQLTLPLGIVFELPMVVLFLTRLGIITPQMLSKFRKYAYFILMVIADIITPTDVMSLFIVSIPLCILYEISILISRFGYRKYLKSENEKSIVLEENPSTL</sequence>
<proteinExistence type="inferred from homology"/>
<feature type="transmembrane region" description="Helical" evidence="5">
    <location>
        <begin position="192"/>
        <end position="207"/>
    </location>
</feature>
<dbReference type="GO" id="GO:0033281">
    <property type="term" value="C:TAT protein transport complex"/>
    <property type="evidence" value="ECO:0007669"/>
    <property type="project" value="UniProtKB-UniRule"/>
</dbReference>
<keyword evidence="2 5" id="KW-0812">Transmembrane</keyword>
<dbReference type="RefSeq" id="WP_066790204.1">
    <property type="nucleotide sequence ID" value="NZ_CP014806.1"/>
</dbReference>
<comment type="function">
    <text evidence="5">Part of the twin-arginine translocation (Tat) system that transports large folded proteins containing a characteristic twin-arginine motif in their signal peptide across membranes.</text>
</comment>
<dbReference type="PANTHER" id="PTHR30371:SF0">
    <property type="entry name" value="SEC-INDEPENDENT PROTEIN TRANSLOCASE PROTEIN TATC, CHLOROPLASTIC-RELATED"/>
    <property type="match status" value="1"/>
</dbReference>
<feature type="transmembrane region" description="Helical" evidence="5">
    <location>
        <begin position="158"/>
        <end position="180"/>
    </location>
</feature>
<evidence type="ECO:0000256" key="1">
    <source>
        <dbReference type="ARBA" id="ARBA00004141"/>
    </source>
</evidence>
<dbReference type="InterPro" id="IPR019820">
    <property type="entry name" value="Sec-indep_translocase_CS"/>
</dbReference>
<keyword evidence="3 5" id="KW-1133">Transmembrane helix</keyword>
<feature type="transmembrane region" description="Helical" evidence="5">
    <location>
        <begin position="66"/>
        <end position="91"/>
    </location>
</feature>
<dbReference type="EMBL" id="CP014806">
    <property type="protein sequence ID" value="AMX00133.1"/>
    <property type="molecule type" value="Genomic_DNA"/>
</dbReference>
<dbReference type="HAMAP" id="MF_00902">
    <property type="entry name" value="TatC"/>
    <property type="match status" value="1"/>
</dbReference>
<dbReference type="GO" id="GO:0043953">
    <property type="term" value="P:protein transport by the Tat complex"/>
    <property type="evidence" value="ECO:0007669"/>
    <property type="project" value="UniProtKB-UniRule"/>
</dbReference>
<gene>
    <name evidence="5" type="primary">tatC</name>
    <name evidence="6" type="ORF">ATY39_12320</name>
</gene>
<reference evidence="7" key="2">
    <citation type="submission" date="2016-03" db="EMBL/GenBank/DDBJ databases">
        <authorList>
            <person name="Ploux O."/>
        </authorList>
    </citation>
    <scope>NUCLEOTIDE SEQUENCE [LARGE SCALE GENOMIC DNA]</scope>
    <source>
        <strain evidence="7">PP9</strain>
    </source>
</reference>
<dbReference type="PRINTS" id="PR01840">
    <property type="entry name" value="TATCFAMILY"/>
</dbReference>
<keyword evidence="5" id="KW-0813">Transport</keyword>
<name>A0A143HEI2_9BACL</name>
<comment type="similarity">
    <text evidence="5">Belongs to the TatC family.</text>
</comment>
<dbReference type="STRING" id="241244.ATY39_12320"/>
<evidence type="ECO:0000256" key="5">
    <source>
        <dbReference type="HAMAP-Rule" id="MF_00902"/>
    </source>
</evidence>
<comment type="caution">
    <text evidence="5">Lacks conserved residue(s) required for the propagation of feature annotation.</text>
</comment>
<accession>A0A143HEI2</accession>
<keyword evidence="7" id="KW-1185">Reference proteome</keyword>
<evidence type="ECO:0000313" key="6">
    <source>
        <dbReference type="EMBL" id="AMX00133.1"/>
    </source>
</evidence>
<dbReference type="Pfam" id="PF00902">
    <property type="entry name" value="TatC"/>
    <property type="match status" value="1"/>
</dbReference>
<reference evidence="6 7" key="1">
    <citation type="journal article" date="2016" name="Genome Announc.">
        <title>Whole-Genome Sequence of Rummeliibacillus stabekisii Strain PP9 Isolated from Antarctic Soil.</title>
        <authorList>
            <person name="da Mota F.F."/>
            <person name="Vollu R.E."/>
            <person name="Jurelevicius D."/>
            <person name="Seldin L."/>
        </authorList>
    </citation>
    <scope>NUCLEOTIDE SEQUENCE [LARGE SCALE GENOMIC DNA]</scope>
    <source>
        <strain evidence="6 7">PP9</strain>
    </source>
</reference>
<feature type="transmembrane region" description="Helical" evidence="5">
    <location>
        <begin position="103"/>
        <end position="130"/>
    </location>
</feature>
<dbReference type="KEGG" id="rst:ATY39_12320"/>
<dbReference type="OrthoDB" id="9777044at2"/>
<keyword evidence="5" id="KW-0653">Protein transport</keyword>
<dbReference type="PANTHER" id="PTHR30371">
    <property type="entry name" value="SEC-INDEPENDENT PROTEIN TRANSLOCASE PROTEIN TATC"/>
    <property type="match status" value="1"/>
</dbReference>
<dbReference type="NCBIfam" id="TIGR00945">
    <property type="entry name" value="tatC"/>
    <property type="match status" value="1"/>
</dbReference>
<comment type="subcellular location">
    <subcellularLocation>
        <location evidence="5">Cell membrane</location>
        <topology evidence="5">Multi-pass membrane protein</topology>
    </subcellularLocation>
    <subcellularLocation>
        <location evidence="1">Membrane</location>
        <topology evidence="1">Multi-pass membrane protein</topology>
    </subcellularLocation>
</comment>
<comment type="subunit">
    <text evidence="5">Forms a complex with TatA.</text>
</comment>
<keyword evidence="4 5" id="KW-0472">Membrane</keyword>
<dbReference type="GO" id="GO:0009977">
    <property type="term" value="F:proton motive force dependent protein transmembrane transporter activity"/>
    <property type="evidence" value="ECO:0007669"/>
    <property type="project" value="TreeGrafter"/>
</dbReference>
<dbReference type="InterPro" id="IPR002033">
    <property type="entry name" value="TatC"/>
</dbReference>
<evidence type="ECO:0000256" key="3">
    <source>
        <dbReference type="ARBA" id="ARBA00022989"/>
    </source>
</evidence>
<keyword evidence="5" id="KW-0811">Translocation</keyword>
<dbReference type="PROSITE" id="PS01218">
    <property type="entry name" value="TATC"/>
    <property type="match status" value="1"/>
</dbReference>
<dbReference type="Proteomes" id="UP000076021">
    <property type="component" value="Chromosome"/>
</dbReference>
<protein>
    <recommendedName>
        <fullName evidence="5">Sec-independent protein translocase protein TatC</fullName>
    </recommendedName>
</protein>
<dbReference type="GO" id="GO:0065002">
    <property type="term" value="P:intracellular protein transmembrane transport"/>
    <property type="evidence" value="ECO:0007669"/>
    <property type="project" value="TreeGrafter"/>
</dbReference>
<evidence type="ECO:0000256" key="4">
    <source>
        <dbReference type="ARBA" id="ARBA00023136"/>
    </source>
</evidence>
<evidence type="ECO:0000256" key="2">
    <source>
        <dbReference type="ARBA" id="ARBA00022692"/>
    </source>
</evidence>
<dbReference type="AlphaFoldDB" id="A0A143HEI2"/>
<evidence type="ECO:0000313" key="7">
    <source>
        <dbReference type="Proteomes" id="UP000076021"/>
    </source>
</evidence>
<feature type="transmembrane region" description="Helical" evidence="5">
    <location>
        <begin position="21"/>
        <end position="46"/>
    </location>
</feature>
<organism evidence="6 7">
    <name type="scientific">Rummeliibacillus stabekisii</name>
    <dbReference type="NCBI Taxonomy" id="241244"/>
    <lineage>
        <taxon>Bacteria</taxon>
        <taxon>Bacillati</taxon>
        <taxon>Bacillota</taxon>
        <taxon>Bacilli</taxon>
        <taxon>Bacillales</taxon>
        <taxon>Caryophanaceae</taxon>
        <taxon>Rummeliibacillus</taxon>
    </lineage>
</organism>
<keyword evidence="5" id="KW-1003">Cell membrane</keyword>